<gene>
    <name evidence="2" type="ORF">EZJ58_5154</name>
</gene>
<evidence type="ECO:0000313" key="2">
    <source>
        <dbReference type="EMBL" id="TCL06857.1"/>
    </source>
</evidence>
<protein>
    <submittedName>
        <fullName evidence="2">Uncharacterized protein</fullName>
    </submittedName>
</protein>
<proteinExistence type="predicted"/>
<name>A0A4R1NIE0_9GAMM</name>
<evidence type="ECO:0000256" key="1">
    <source>
        <dbReference type="SAM" id="MobiDB-lite"/>
    </source>
</evidence>
<reference evidence="2 3" key="1">
    <citation type="submission" date="2019-02" db="EMBL/GenBank/DDBJ databases">
        <title>Investigation of anaerobic lignin degradation for improved lignocellulosic biofuels.</title>
        <authorList>
            <person name="Deangelis K."/>
        </authorList>
    </citation>
    <scope>NUCLEOTIDE SEQUENCE [LARGE SCALE GENOMIC DNA]</scope>
    <source>
        <strain evidence="2 3">159R</strain>
    </source>
</reference>
<organism evidence="2 3">
    <name type="scientific">Sodalis ligni</name>
    <dbReference type="NCBI Taxonomy" id="2697027"/>
    <lineage>
        <taxon>Bacteria</taxon>
        <taxon>Pseudomonadati</taxon>
        <taxon>Pseudomonadota</taxon>
        <taxon>Gammaproteobacteria</taxon>
        <taxon>Enterobacterales</taxon>
        <taxon>Bruguierivoracaceae</taxon>
        <taxon>Sodalis</taxon>
    </lineage>
</organism>
<comment type="caution">
    <text evidence="2">The sequence shown here is derived from an EMBL/GenBank/DDBJ whole genome shotgun (WGS) entry which is preliminary data.</text>
</comment>
<accession>A0A4R1NIE0</accession>
<feature type="region of interest" description="Disordered" evidence="1">
    <location>
        <begin position="1"/>
        <end position="32"/>
    </location>
</feature>
<feature type="compositionally biased region" description="Basic and acidic residues" evidence="1">
    <location>
        <begin position="1"/>
        <end position="15"/>
    </location>
</feature>
<dbReference type="EMBL" id="SJOI01000001">
    <property type="protein sequence ID" value="TCL06857.1"/>
    <property type="molecule type" value="Genomic_DNA"/>
</dbReference>
<dbReference type="Proteomes" id="UP000294555">
    <property type="component" value="Unassembled WGS sequence"/>
</dbReference>
<evidence type="ECO:0000313" key="3">
    <source>
        <dbReference type="Proteomes" id="UP000294555"/>
    </source>
</evidence>
<dbReference type="AlphaFoldDB" id="A0A4R1NIE0"/>
<keyword evidence="3" id="KW-1185">Reference proteome</keyword>
<sequence length="32" mass="3732">MSKADREDGYEEKHLPLKQRPPAPPKPKDEDE</sequence>